<organism evidence="2 3">
    <name type="scientific">Aspergillus cristatus</name>
    <name type="common">Chinese Fuzhuan brick tea-fermentation fungus</name>
    <name type="synonym">Eurotium cristatum</name>
    <dbReference type="NCBI Taxonomy" id="573508"/>
    <lineage>
        <taxon>Eukaryota</taxon>
        <taxon>Fungi</taxon>
        <taxon>Dikarya</taxon>
        <taxon>Ascomycota</taxon>
        <taxon>Pezizomycotina</taxon>
        <taxon>Eurotiomycetes</taxon>
        <taxon>Eurotiomycetidae</taxon>
        <taxon>Eurotiales</taxon>
        <taxon>Aspergillaceae</taxon>
        <taxon>Aspergillus</taxon>
        <taxon>Aspergillus subgen. Aspergillus</taxon>
    </lineage>
</organism>
<name>A0A1E3BHX2_ASPCR</name>
<feature type="region of interest" description="Disordered" evidence="1">
    <location>
        <begin position="218"/>
        <end position="248"/>
    </location>
</feature>
<accession>A0A1E3BHX2</accession>
<proteinExistence type="predicted"/>
<dbReference type="EMBL" id="JXNT01000003">
    <property type="protein sequence ID" value="ODM20572.1"/>
    <property type="molecule type" value="Genomic_DNA"/>
</dbReference>
<evidence type="ECO:0000313" key="3">
    <source>
        <dbReference type="Proteomes" id="UP000094569"/>
    </source>
</evidence>
<comment type="caution">
    <text evidence="2">The sequence shown here is derived from an EMBL/GenBank/DDBJ whole genome shotgun (WGS) entry which is preliminary data.</text>
</comment>
<feature type="compositionally biased region" description="Basic residues" evidence="1">
    <location>
        <begin position="235"/>
        <end position="248"/>
    </location>
</feature>
<feature type="region of interest" description="Disordered" evidence="1">
    <location>
        <begin position="118"/>
        <end position="137"/>
    </location>
</feature>
<dbReference type="OrthoDB" id="10398560at2759"/>
<dbReference type="VEuPathDB" id="FungiDB:SI65_03625"/>
<dbReference type="Proteomes" id="UP000094569">
    <property type="component" value="Unassembled WGS sequence"/>
</dbReference>
<gene>
    <name evidence="2" type="ORF">SI65_03625</name>
</gene>
<evidence type="ECO:0000313" key="2">
    <source>
        <dbReference type="EMBL" id="ODM20572.1"/>
    </source>
</evidence>
<evidence type="ECO:0000256" key="1">
    <source>
        <dbReference type="SAM" id="MobiDB-lite"/>
    </source>
</evidence>
<dbReference type="AlphaFoldDB" id="A0A1E3BHX2"/>
<feature type="compositionally biased region" description="Basic residues" evidence="1">
    <location>
        <begin position="118"/>
        <end position="128"/>
    </location>
</feature>
<reference evidence="2 3" key="1">
    <citation type="journal article" date="2016" name="BMC Genomics">
        <title>Comparative genomic and transcriptomic analyses of the Fuzhuan brick tea-fermentation fungus Aspergillus cristatus.</title>
        <authorList>
            <person name="Ge Y."/>
            <person name="Wang Y."/>
            <person name="Liu Y."/>
            <person name="Tan Y."/>
            <person name="Ren X."/>
            <person name="Zhang X."/>
            <person name="Hyde K.D."/>
            <person name="Liu Y."/>
            <person name="Liu Z."/>
        </authorList>
    </citation>
    <scope>NUCLEOTIDE SEQUENCE [LARGE SCALE GENOMIC DNA]</scope>
    <source>
        <strain evidence="2 3">GZAAS20.1005</strain>
    </source>
</reference>
<keyword evidence="3" id="KW-1185">Reference proteome</keyword>
<protein>
    <submittedName>
        <fullName evidence="2">Uncharacterized protein</fullName>
    </submittedName>
</protein>
<sequence>MDSHLTSLIKLIAHDTFETLSSSHRTHRTPPSLFSTIRITNISTSRCAQPIDYVTAYQQLHEQLQATGLLYQRKKQTLQPTYAISELTPQQPIKKPVVEGHPLKCRCASCVQERKRRQCRGGASRHSHGKEPDLSDKFYHCDPVEDARQRHRALREEVYEHQEREQRQQVAAQQVALALARKEERRQQDELLYVGLPGRLRAVCKQALPVICVRPTPRVTSTSQGEQGEWQVMSRRGKKGRAKNARES</sequence>